<keyword evidence="6" id="KW-1185">Reference proteome</keyword>
<dbReference type="GO" id="GO:0008270">
    <property type="term" value="F:zinc ion binding"/>
    <property type="evidence" value="ECO:0007669"/>
    <property type="project" value="UniProtKB-KW"/>
</dbReference>
<dbReference type="InterPro" id="IPR001878">
    <property type="entry name" value="Znf_CCHC"/>
</dbReference>
<evidence type="ECO:0000259" key="4">
    <source>
        <dbReference type="PROSITE" id="PS50158"/>
    </source>
</evidence>
<protein>
    <recommendedName>
        <fullName evidence="4">CCHC-type domain-containing protein</fullName>
    </recommendedName>
</protein>
<evidence type="ECO:0000256" key="1">
    <source>
        <dbReference type="PROSITE-ProRule" id="PRU00047"/>
    </source>
</evidence>
<dbReference type="EnsemblMetazoa" id="G10046.1">
    <property type="protein sequence ID" value="G10046.1:cds"/>
    <property type="gene ID" value="G10046"/>
</dbReference>
<keyword evidence="1" id="KW-0479">Metal-binding</keyword>
<feature type="region of interest" description="Disordered" evidence="3">
    <location>
        <begin position="255"/>
        <end position="286"/>
    </location>
</feature>
<keyword evidence="1" id="KW-0863">Zinc-finger</keyword>
<evidence type="ECO:0000313" key="5">
    <source>
        <dbReference type="EnsemblMetazoa" id="G10046.1:cds"/>
    </source>
</evidence>
<dbReference type="AlphaFoldDB" id="A0A8W8HKZ3"/>
<dbReference type="GO" id="GO:0003676">
    <property type="term" value="F:nucleic acid binding"/>
    <property type="evidence" value="ECO:0007669"/>
    <property type="project" value="InterPro"/>
</dbReference>
<evidence type="ECO:0000313" key="6">
    <source>
        <dbReference type="Proteomes" id="UP000005408"/>
    </source>
</evidence>
<feature type="coiled-coil region" evidence="2">
    <location>
        <begin position="179"/>
        <end position="210"/>
    </location>
</feature>
<keyword evidence="1" id="KW-0862">Zinc</keyword>
<sequence length="338" mass="38046">MNDKEADLWADLSVIDARREKLKETLHRLRSTPYTSNPSMIPDSGVDVRPKYDTSMDGRSSQYANTASANVKSDTAENFGYSKYPKSDFSVYRGETSQETYKANSDYLNPRSIEQPNFSETLLAGSFPHSTHSLGATSTTTSVTWTSRHGAWNDRPHSNQVFNRSVYSQDTNASSAHSSIDVNEEIMKLRQEIQQSMRDLENKISKLSASKAPDKSKDTDAEHVDRFPFKCHHCGRRGHKIKDCFIKLNQEQAQKKAAKSKPGVKRKAVEEEPVLSEGPGKEPEVEIEICETTSQEEPLKESHCSCCKAVGREKVDVGTQTNFKVDDQKKETTRRLSE</sequence>
<evidence type="ECO:0000256" key="3">
    <source>
        <dbReference type="SAM" id="MobiDB-lite"/>
    </source>
</evidence>
<reference evidence="5" key="1">
    <citation type="submission" date="2022-08" db="UniProtKB">
        <authorList>
            <consortium name="EnsemblMetazoa"/>
        </authorList>
    </citation>
    <scope>IDENTIFICATION</scope>
    <source>
        <strain evidence="5">05x7-T-G4-1.051#20</strain>
    </source>
</reference>
<accession>A0A8W8HKZ3</accession>
<feature type="domain" description="CCHC-type" evidence="4">
    <location>
        <begin position="230"/>
        <end position="244"/>
    </location>
</feature>
<dbReference type="PROSITE" id="PS50158">
    <property type="entry name" value="ZF_CCHC"/>
    <property type="match status" value="1"/>
</dbReference>
<dbReference type="Proteomes" id="UP000005408">
    <property type="component" value="Unassembled WGS sequence"/>
</dbReference>
<organism evidence="5 6">
    <name type="scientific">Magallana gigas</name>
    <name type="common">Pacific oyster</name>
    <name type="synonym">Crassostrea gigas</name>
    <dbReference type="NCBI Taxonomy" id="29159"/>
    <lineage>
        <taxon>Eukaryota</taxon>
        <taxon>Metazoa</taxon>
        <taxon>Spiralia</taxon>
        <taxon>Lophotrochozoa</taxon>
        <taxon>Mollusca</taxon>
        <taxon>Bivalvia</taxon>
        <taxon>Autobranchia</taxon>
        <taxon>Pteriomorphia</taxon>
        <taxon>Ostreida</taxon>
        <taxon>Ostreoidea</taxon>
        <taxon>Ostreidae</taxon>
        <taxon>Magallana</taxon>
    </lineage>
</organism>
<name>A0A8W8HKZ3_MAGGI</name>
<keyword evidence="2" id="KW-0175">Coiled coil</keyword>
<feature type="compositionally biased region" description="Basic residues" evidence="3">
    <location>
        <begin position="256"/>
        <end position="266"/>
    </location>
</feature>
<proteinExistence type="predicted"/>
<evidence type="ECO:0000256" key="2">
    <source>
        <dbReference type="SAM" id="Coils"/>
    </source>
</evidence>